<evidence type="ECO:0000256" key="9">
    <source>
        <dbReference type="ARBA" id="ARBA00022975"/>
    </source>
</evidence>
<evidence type="ECO:0000313" key="20">
    <source>
        <dbReference type="Proteomes" id="UP000199488"/>
    </source>
</evidence>
<evidence type="ECO:0000256" key="13">
    <source>
        <dbReference type="ARBA" id="ARBA00069792"/>
    </source>
</evidence>
<dbReference type="InterPro" id="IPR050353">
    <property type="entry name" value="PyrK_electron_transfer"/>
</dbReference>
<proteinExistence type="inferred from homology"/>
<feature type="binding site" evidence="15 16">
    <location>
        <begin position="77"/>
        <end position="78"/>
    </location>
    <ligand>
        <name>FAD</name>
        <dbReference type="ChEBI" id="CHEBI:57692"/>
    </ligand>
</feature>
<comment type="subunit">
    <text evidence="3 15">Heterotetramer of 2 PyrK and 2 PyrD type B subunits.</text>
</comment>
<dbReference type="SUPFAM" id="SSF63380">
    <property type="entry name" value="Riboflavin synthase domain-like"/>
    <property type="match status" value="1"/>
</dbReference>
<dbReference type="FunFam" id="2.10.240.10:FF:000001">
    <property type="entry name" value="Dihydroorotate dehydrogenase B (NAD(+)), electron transfer subunit"/>
    <property type="match status" value="1"/>
</dbReference>
<dbReference type="GO" id="GO:0046872">
    <property type="term" value="F:metal ion binding"/>
    <property type="evidence" value="ECO:0007669"/>
    <property type="project" value="UniProtKB-KW"/>
</dbReference>
<feature type="domain" description="FAD-binding FR-type" evidence="18">
    <location>
        <begin position="2"/>
        <end position="102"/>
    </location>
</feature>
<dbReference type="PROSITE" id="PS51384">
    <property type="entry name" value="FAD_FR"/>
    <property type="match status" value="1"/>
</dbReference>
<dbReference type="UniPathway" id="UPA00070">
    <property type="reaction ID" value="UER00945"/>
</dbReference>
<protein>
    <recommendedName>
        <fullName evidence="13 15">Dihydroorotate dehydrogenase B (NAD(+)), electron transfer subunit</fullName>
    </recommendedName>
    <alternativeName>
        <fullName evidence="14 15">Dihydroorotate oxidase B, electron transfer subunit</fullName>
    </alternativeName>
</protein>
<evidence type="ECO:0000256" key="6">
    <source>
        <dbReference type="ARBA" id="ARBA00022714"/>
    </source>
</evidence>
<evidence type="ECO:0000256" key="17">
    <source>
        <dbReference type="PIRSR" id="PIRSR006816-2"/>
    </source>
</evidence>
<comment type="pathway">
    <text evidence="1 15">Pyrimidine metabolism; UMP biosynthesis via de novo pathway; orotate from (S)-dihydroorotate (NAD(+) route): step 1/1.</text>
</comment>
<dbReference type="InterPro" id="IPR017927">
    <property type="entry name" value="FAD-bd_FR_type"/>
</dbReference>
<reference evidence="19 20" key="1">
    <citation type="submission" date="2016-10" db="EMBL/GenBank/DDBJ databases">
        <authorList>
            <person name="de Groot N.N."/>
        </authorList>
    </citation>
    <scope>NUCLEOTIDE SEQUENCE [LARGE SCALE GENOMIC DNA]</scope>
    <source>
        <strain evidence="19 20">DSM 23126</strain>
    </source>
</reference>
<dbReference type="PANTHER" id="PTHR43513">
    <property type="entry name" value="DIHYDROOROTATE DEHYDROGENASE B (NAD(+)), ELECTRON TRANSFER SUBUNIT"/>
    <property type="match status" value="1"/>
</dbReference>
<dbReference type="PANTHER" id="PTHR43513:SF3">
    <property type="entry name" value="DIHYDROOROTATE DEHYDROGENASE B (NAD(+)), ELECTRON TRANSFER SUBUNIT-RELATED"/>
    <property type="match status" value="1"/>
</dbReference>
<accession>A0A1H2Q9B9</accession>
<evidence type="ECO:0000256" key="3">
    <source>
        <dbReference type="ARBA" id="ARBA00011669"/>
    </source>
</evidence>
<dbReference type="EMBL" id="FNNC01000001">
    <property type="protein sequence ID" value="SDW03274.1"/>
    <property type="molecule type" value="Genomic_DNA"/>
</dbReference>
<evidence type="ECO:0000259" key="18">
    <source>
        <dbReference type="PROSITE" id="PS51384"/>
    </source>
</evidence>
<keyword evidence="4 15" id="KW-0813">Transport</keyword>
<feature type="binding site" evidence="15 17">
    <location>
        <position position="221"/>
    </location>
    <ligand>
        <name>[2Fe-2S] cluster</name>
        <dbReference type="ChEBI" id="CHEBI:190135"/>
    </ligand>
</feature>
<dbReference type="NCBIfam" id="NF000799">
    <property type="entry name" value="PRK00054.1-4"/>
    <property type="match status" value="1"/>
</dbReference>
<comment type="cofactor">
    <cofactor evidence="15 16">
        <name>FAD</name>
        <dbReference type="ChEBI" id="CHEBI:57692"/>
    </cofactor>
    <text evidence="15 16">Binds 1 FAD per subunit.</text>
</comment>
<evidence type="ECO:0000256" key="5">
    <source>
        <dbReference type="ARBA" id="ARBA00022630"/>
    </source>
</evidence>
<keyword evidence="10 15" id="KW-0249">Electron transport</keyword>
<keyword evidence="12 15" id="KW-0411">Iron-sulfur</keyword>
<dbReference type="GO" id="GO:0016491">
    <property type="term" value="F:oxidoreductase activity"/>
    <property type="evidence" value="ECO:0007669"/>
    <property type="project" value="InterPro"/>
</dbReference>
<comment type="cofactor">
    <cofactor evidence="15">
        <name>[2Fe-2S] cluster</name>
        <dbReference type="ChEBI" id="CHEBI:190135"/>
    </cofactor>
    <text evidence="15">Binds 1 [2Fe-2S] cluster per subunit.</text>
</comment>
<dbReference type="Gene3D" id="2.40.30.10">
    <property type="entry name" value="Translation factors"/>
    <property type="match status" value="1"/>
</dbReference>
<dbReference type="PRINTS" id="PR00409">
    <property type="entry name" value="PHDIOXRDTASE"/>
</dbReference>
<dbReference type="OrthoDB" id="9778346at2"/>
<dbReference type="RefSeq" id="WP_091610238.1">
    <property type="nucleotide sequence ID" value="NZ_FNNC01000001.1"/>
</dbReference>
<dbReference type="GO" id="GO:0009055">
    <property type="term" value="F:electron transfer activity"/>
    <property type="evidence" value="ECO:0007669"/>
    <property type="project" value="UniProtKB-UniRule"/>
</dbReference>
<dbReference type="InterPro" id="IPR019480">
    <property type="entry name" value="Dihydroorotate_DH_Fe-S-bd"/>
</dbReference>
<dbReference type="AlphaFoldDB" id="A0A1H2Q9B9"/>
<dbReference type="InterPro" id="IPR023455">
    <property type="entry name" value="Dihydroorotate_DHASE_ETsu"/>
</dbReference>
<feature type="binding site" evidence="15 17">
    <location>
        <position position="246"/>
    </location>
    <ligand>
        <name>[2Fe-2S] cluster</name>
        <dbReference type="ChEBI" id="CHEBI:190135"/>
    </ligand>
</feature>
<keyword evidence="11 15" id="KW-0408">Iron</keyword>
<comment type="similarity">
    <text evidence="2 15">Belongs to the PyrK family.</text>
</comment>
<feature type="binding site" evidence="15 17">
    <location>
        <position position="229"/>
    </location>
    <ligand>
        <name>[2Fe-2S] cluster</name>
        <dbReference type="ChEBI" id="CHEBI:190135"/>
    </ligand>
</feature>
<dbReference type="InterPro" id="IPR017938">
    <property type="entry name" value="Riboflavin_synthase-like_b-brl"/>
</dbReference>
<dbReference type="Gene3D" id="3.40.50.80">
    <property type="entry name" value="Nucleotide-binding domain of ferredoxin-NADP reductase (FNR) module"/>
    <property type="match status" value="1"/>
</dbReference>
<keyword evidence="5 15" id="KW-0285">Flavoprotein</keyword>
<name>A0A1H2Q9B9_9BACI</name>
<keyword evidence="9 15" id="KW-0665">Pyrimidine biosynthesis</keyword>
<evidence type="ECO:0000256" key="12">
    <source>
        <dbReference type="ARBA" id="ARBA00023014"/>
    </source>
</evidence>
<dbReference type="Pfam" id="PF10418">
    <property type="entry name" value="DHODB_Fe-S_bind"/>
    <property type="match status" value="1"/>
</dbReference>
<evidence type="ECO:0000256" key="15">
    <source>
        <dbReference type="HAMAP-Rule" id="MF_01211"/>
    </source>
</evidence>
<dbReference type="InterPro" id="IPR039261">
    <property type="entry name" value="FNR_nucleotide-bd"/>
</dbReference>
<feature type="binding site" evidence="15 16">
    <location>
        <begin position="53"/>
        <end position="56"/>
    </location>
    <ligand>
        <name>FAD</name>
        <dbReference type="ChEBI" id="CHEBI:57692"/>
    </ligand>
</feature>
<dbReference type="SUPFAM" id="SSF52343">
    <property type="entry name" value="Ferredoxin reductase-like, C-terminal NADP-linked domain"/>
    <property type="match status" value="1"/>
</dbReference>
<evidence type="ECO:0000256" key="1">
    <source>
        <dbReference type="ARBA" id="ARBA00004715"/>
    </source>
</evidence>
<dbReference type="PIRSF" id="PIRSF006816">
    <property type="entry name" value="Cyc3_hyd_g"/>
    <property type="match status" value="1"/>
</dbReference>
<dbReference type="Gene3D" id="2.10.240.10">
    <property type="entry name" value="Dihydroorotate dehydrogenase, electron transfer subunit"/>
    <property type="match status" value="1"/>
</dbReference>
<dbReference type="CDD" id="cd06218">
    <property type="entry name" value="DHOD_e_trans"/>
    <property type="match status" value="1"/>
</dbReference>
<evidence type="ECO:0000256" key="8">
    <source>
        <dbReference type="ARBA" id="ARBA00022827"/>
    </source>
</evidence>
<gene>
    <name evidence="15" type="primary">pyrK</name>
    <name evidence="19" type="ORF">SAMN05421781_0198</name>
</gene>
<dbReference type="GO" id="GO:0051537">
    <property type="term" value="F:2 iron, 2 sulfur cluster binding"/>
    <property type="evidence" value="ECO:0007669"/>
    <property type="project" value="UniProtKB-KW"/>
</dbReference>
<evidence type="ECO:0000256" key="11">
    <source>
        <dbReference type="ARBA" id="ARBA00023004"/>
    </source>
</evidence>
<evidence type="ECO:0000256" key="10">
    <source>
        <dbReference type="ARBA" id="ARBA00022982"/>
    </source>
</evidence>
<feature type="binding site" evidence="15 16">
    <location>
        <begin position="70"/>
        <end position="72"/>
    </location>
    <ligand>
        <name>FAD</name>
        <dbReference type="ChEBI" id="CHEBI:57692"/>
    </ligand>
</feature>
<keyword evidence="8 15" id="KW-0274">FAD</keyword>
<dbReference type="GO" id="GO:0044205">
    <property type="term" value="P:'de novo' UMP biosynthetic process"/>
    <property type="evidence" value="ECO:0007669"/>
    <property type="project" value="UniProtKB-UniRule"/>
</dbReference>
<dbReference type="STRING" id="1122204.SAMN05421781_0198"/>
<dbReference type="GO" id="GO:0050660">
    <property type="term" value="F:flavin adenine dinucleotide binding"/>
    <property type="evidence" value="ECO:0007669"/>
    <property type="project" value="InterPro"/>
</dbReference>
<dbReference type="InterPro" id="IPR037117">
    <property type="entry name" value="Dihydroorotate_DH_ele_sf"/>
</dbReference>
<dbReference type="Proteomes" id="UP000199488">
    <property type="component" value="Unassembled WGS sequence"/>
</dbReference>
<evidence type="ECO:0000313" key="19">
    <source>
        <dbReference type="EMBL" id="SDW03274.1"/>
    </source>
</evidence>
<keyword evidence="7 15" id="KW-0479">Metal-binding</keyword>
<comment type="cofactor">
    <cofactor evidence="17">
        <name>[2Fe-2S] cluster</name>
        <dbReference type="ChEBI" id="CHEBI:190135"/>
    </cofactor>
    <text evidence="17">Binds 1 [2Fe-2S] cluster per subunit.</text>
</comment>
<dbReference type="InterPro" id="IPR012165">
    <property type="entry name" value="Cyt_c3_hydrogenase_gsu"/>
</dbReference>
<evidence type="ECO:0000256" key="7">
    <source>
        <dbReference type="ARBA" id="ARBA00022723"/>
    </source>
</evidence>
<evidence type="ECO:0000256" key="4">
    <source>
        <dbReference type="ARBA" id="ARBA00022448"/>
    </source>
</evidence>
<sequence>MIQKEWMSVVSIDEIAASIFEVVLEGDMPERIQAPGQFVHVKTSPHVAPLLRRPVSISEHWPEQRRMALVFRAEGEGTSRMAAWRAGDEVDVLGPLGNGFDTSDVDEGEKALIVGGGVGVPPLLGLAKQLAGHGVRVQTVLGFADEPSAFFQERFSALGDCFVSTIDGSIGETGFVTDVIDRRGLSYDAIYACGPLPMLRALDSSYATAKGKLSLEERMGCGIGACFACVCHTADDPDGTSYRKVCSDGPVFPWGEVVLS</sequence>
<comment type="function">
    <text evidence="15">Responsible for channeling the electrons from the oxidation of dihydroorotate from the FMN redox center in the PyrD type B subunit to the ultimate electron acceptor NAD(+).</text>
</comment>
<feature type="binding site" evidence="15 17">
    <location>
        <position position="226"/>
    </location>
    <ligand>
        <name>[2Fe-2S] cluster</name>
        <dbReference type="ChEBI" id="CHEBI:190135"/>
    </ligand>
</feature>
<organism evidence="19 20">
    <name type="scientific">Marinococcus luteus</name>
    <dbReference type="NCBI Taxonomy" id="1122204"/>
    <lineage>
        <taxon>Bacteria</taxon>
        <taxon>Bacillati</taxon>
        <taxon>Bacillota</taxon>
        <taxon>Bacilli</taxon>
        <taxon>Bacillales</taxon>
        <taxon>Bacillaceae</taxon>
        <taxon>Marinococcus</taxon>
    </lineage>
</organism>
<keyword evidence="20" id="KW-1185">Reference proteome</keyword>
<keyword evidence="6 15" id="KW-0001">2Fe-2S</keyword>
<evidence type="ECO:0000256" key="2">
    <source>
        <dbReference type="ARBA" id="ARBA00006422"/>
    </source>
</evidence>
<evidence type="ECO:0000256" key="14">
    <source>
        <dbReference type="ARBA" id="ARBA00082223"/>
    </source>
</evidence>
<evidence type="ECO:0000256" key="16">
    <source>
        <dbReference type="PIRSR" id="PIRSR006816-1"/>
    </source>
</evidence>
<dbReference type="HAMAP" id="MF_01211">
    <property type="entry name" value="DHODB_Fe_S_bind"/>
    <property type="match status" value="1"/>
</dbReference>